<reference evidence="2 3" key="1">
    <citation type="submission" date="2013-08" db="EMBL/GenBank/DDBJ databases">
        <authorList>
            <person name="Weinstock G."/>
            <person name="Sodergren E."/>
            <person name="Wylie T."/>
            <person name="Fulton L."/>
            <person name="Fulton R."/>
            <person name="Fronick C."/>
            <person name="O'Laughlin M."/>
            <person name="Godfrey J."/>
            <person name="Miner T."/>
            <person name="Herter B."/>
            <person name="Appelbaum E."/>
            <person name="Cordes M."/>
            <person name="Lek S."/>
            <person name="Wollam A."/>
            <person name="Pepin K.H."/>
            <person name="Palsikar V.B."/>
            <person name="Mitreva M."/>
            <person name="Wilson R.K."/>
        </authorList>
    </citation>
    <scope>NUCLEOTIDE SEQUENCE [LARGE SCALE GENOMIC DNA]</scope>
    <source>
        <strain evidence="2 3">ATCC 700627</strain>
    </source>
</reference>
<protein>
    <submittedName>
        <fullName evidence="2">Holin family protein</fullName>
    </submittedName>
</protein>
<sequence length="84" mass="8927">MTELQQFLSPAIMALCLLIGNSIKTSFPKIPNNYIPAILAVVGAVLICILEGYSGHNIVTGIVSGLSATGLHQIHKGIREVKNN</sequence>
<dbReference type="HOGENOM" id="CLU_168120_2_0_9"/>
<dbReference type="EMBL" id="AWVP01000059">
    <property type="protein sequence ID" value="ERK57813.1"/>
    <property type="molecule type" value="Genomic_DNA"/>
</dbReference>
<dbReference type="RefSeq" id="WP_021753572.1">
    <property type="nucleotide sequence ID" value="NZ_KI271873.1"/>
</dbReference>
<accession>U2RW65</accession>
<evidence type="ECO:0000313" key="3">
    <source>
        <dbReference type="Proteomes" id="UP000016637"/>
    </source>
</evidence>
<dbReference type="eggNOG" id="ENOG50335XI">
    <property type="taxonomic scope" value="Bacteria"/>
</dbReference>
<dbReference type="PATRIC" id="fig|1321820.3.peg.890"/>
<organism evidence="2 3">
    <name type="scientific">Gemella bergeri ATCC 700627</name>
    <dbReference type="NCBI Taxonomy" id="1321820"/>
    <lineage>
        <taxon>Bacteria</taxon>
        <taxon>Bacillati</taxon>
        <taxon>Bacillota</taxon>
        <taxon>Bacilli</taxon>
        <taxon>Bacillales</taxon>
        <taxon>Gemellaceae</taxon>
        <taxon>Gemella</taxon>
    </lineage>
</organism>
<dbReference type="Pfam" id="PF16079">
    <property type="entry name" value="Phage_holin_5_2"/>
    <property type="match status" value="1"/>
</dbReference>
<keyword evidence="1" id="KW-0812">Transmembrane</keyword>
<dbReference type="AlphaFoldDB" id="U2RW65"/>
<feature type="transmembrane region" description="Helical" evidence="1">
    <location>
        <begin position="33"/>
        <end position="53"/>
    </location>
</feature>
<gene>
    <name evidence="2" type="ORF">HMPREF1983_00916</name>
</gene>
<evidence type="ECO:0000313" key="2">
    <source>
        <dbReference type="EMBL" id="ERK57813.1"/>
    </source>
</evidence>
<keyword evidence="1" id="KW-1133">Transmembrane helix</keyword>
<keyword evidence="3" id="KW-1185">Reference proteome</keyword>
<dbReference type="Proteomes" id="UP000016637">
    <property type="component" value="Unassembled WGS sequence"/>
</dbReference>
<dbReference type="InterPro" id="IPR032111">
    <property type="entry name" value="Clostridium_phage_holin"/>
</dbReference>
<evidence type="ECO:0000256" key="1">
    <source>
        <dbReference type="SAM" id="Phobius"/>
    </source>
</evidence>
<comment type="caution">
    <text evidence="2">The sequence shown here is derived from an EMBL/GenBank/DDBJ whole genome shotgun (WGS) entry which is preliminary data.</text>
</comment>
<proteinExistence type="predicted"/>
<feature type="transmembrane region" description="Helical" evidence="1">
    <location>
        <begin position="7"/>
        <end position="27"/>
    </location>
</feature>
<name>U2RW65_9BACL</name>
<keyword evidence="1" id="KW-0472">Membrane</keyword>